<dbReference type="Gene3D" id="3.60.10.10">
    <property type="entry name" value="Endonuclease/exonuclease/phosphatase"/>
    <property type="match status" value="1"/>
</dbReference>
<dbReference type="InParanoid" id="G0MZ46"/>
<gene>
    <name evidence="2" type="ORF">CAEBREN_17934</name>
</gene>
<dbReference type="EMBL" id="GL379822">
    <property type="protein sequence ID" value="EGT48339.1"/>
    <property type="molecule type" value="Genomic_DNA"/>
</dbReference>
<dbReference type="PANTHER" id="PTHR47027">
    <property type="entry name" value="REVERSE TRANSCRIPTASE DOMAIN-CONTAINING PROTEIN"/>
    <property type="match status" value="1"/>
</dbReference>
<dbReference type="Pfam" id="PF00078">
    <property type="entry name" value="RVT_1"/>
    <property type="match status" value="1"/>
</dbReference>
<dbReference type="OMA" id="WEENSEY"/>
<dbReference type="CDD" id="cd01650">
    <property type="entry name" value="RT_nLTR_like"/>
    <property type="match status" value="1"/>
</dbReference>
<dbReference type="SUPFAM" id="SSF56219">
    <property type="entry name" value="DNase I-like"/>
    <property type="match status" value="1"/>
</dbReference>
<dbReference type="InterPro" id="IPR000477">
    <property type="entry name" value="RT_dom"/>
</dbReference>
<dbReference type="eggNOG" id="KOG1075">
    <property type="taxonomic scope" value="Eukaryota"/>
</dbReference>
<evidence type="ECO:0000313" key="3">
    <source>
        <dbReference type="Proteomes" id="UP000008068"/>
    </source>
</evidence>
<dbReference type="CDD" id="cd09076">
    <property type="entry name" value="L1-EN"/>
    <property type="match status" value="1"/>
</dbReference>
<protein>
    <recommendedName>
        <fullName evidence="1">Reverse transcriptase domain-containing protein</fullName>
    </recommendedName>
</protein>
<dbReference type="InterPro" id="IPR043128">
    <property type="entry name" value="Rev_trsase/Diguanyl_cyclase"/>
</dbReference>
<proteinExistence type="predicted"/>
<dbReference type="HOGENOM" id="CLU_000680_32_3_1"/>
<name>G0MZ46_CAEBE</name>
<dbReference type="GO" id="GO:0003824">
    <property type="term" value="F:catalytic activity"/>
    <property type="evidence" value="ECO:0007669"/>
    <property type="project" value="InterPro"/>
</dbReference>
<dbReference type="SUPFAM" id="SSF56672">
    <property type="entry name" value="DNA/RNA polymerases"/>
    <property type="match status" value="1"/>
</dbReference>
<organism evidence="3">
    <name type="scientific">Caenorhabditis brenneri</name>
    <name type="common">Nematode worm</name>
    <dbReference type="NCBI Taxonomy" id="135651"/>
    <lineage>
        <taxon>Eukaryota</taxon>
        <taxon>Metazoa</taxon>
        <taxon>Ecdysozoa</taxon>
        <taxon>Nematoda</taxon>
        <taxon>Chromadorea</taxon>
        <taxon>Rhabditida</taxon>
        <taxon>Rhabditina</taxon>
        <taxon>Rhabditomorpha</taxon>
        <taxon>Rhabditoidea</taxon>
        <taxon>Rhabditidae</taxon>
        <taxon>Peloderinae</taxon>
        <taxon>Caenorhabditis</taxon>
    </lineage>
</organism>
<reference evidence="3" key="1">
    <citation type="submission" date="2011-07" db="EMBL/GenBank/DDBJ databases">
        <authorList>
            <consortium name="Caenorhabditis brenneri Sequencing and Analysis Consortium"/>
            <person name="Wilson R.K."/>
        </authorList>
    </citation>
    <scope>NUCLEOTIDE SEQUENCE [LARGE SCALE GENOMIC DNA]</scope>
    <source>
        <strain evidence="3">PB2801</strain>
    </source>
</reference>
<dbReference type="STRING" id="135651.G0MZ46"/>
<dbReference type="AlphaFoldDB" id="G0MZ46"/>
<accession>G0MZ46</accession>
<dbReference type="InterPro" id="IPR005135">
    <property type="entry name" value="Endo/exonuclease/phosphatase"/>
</dbReference>
<dbReference type="InterPro" id="IPR043502">
    <property type="entry name" value="DNA/RNA_pol_sf"/>
</dbReference>
<dbReference type="InterPro" id="IPR036691">
    <property type="entry name" value="Endo/exonu/phosph_ase_sf"/>
</dbReference>
<keyword evidence="3" id="KW-1185">Reference proteome</keyword>
<dbReference type="Gene3D" id="3.30.70.270">
    <property type="match status" value="1"/>
</dbReference>
<evidence type="ECO:0000259" key="1">
    <source>
        <dbReference type="PROSITE" id="PS50878"/>
    </source>
</evidence>
<dbReference type="OrthoDB" id="410104at2759"/>
<dbReference type="PROSITE" id="PS50878">
    <property type="entry name" value="RT_POL"/>
    <property type="match status" value="1"/>
</dbReference>
<evidence type="ECO:0000313" key="2">
    <source>
        <dbReference type="EMBL" id="EGT48339.1"/>
    </source>
</evidence>
<dbReference type="PANTHER" id="PTHR47027:SF20">
    <property type="entry name" value="REVERSE TRANSCRIPTASE-LIKE PROTEIN WITH RNA-DIRECTED DNA POLYMERASE DOMAIN"/>
    <property type="match status" value="1"/>
</dbReference>
<dbReference type="Pfam" id="PF03372">
    <property type="entry name" value="Exo_endo_phos"/>
    <property type="match status" value="1"/>
</dbReference>
<sequence>MQEGLLRVMNMNVQSIRSVRRLTAFEEAIRKVAFDIIGLSETWRDGKGREILKNSGHTLLYSGGQFGRKGVGFIVSRQIAPHITNFCAVSQRTCHLDLKINKTLIRVIQAYAPTESSDDDEYEEFLEELKEQMKEKRGEKRMIIVCGDFNAATGTRQHQNEPGIGPFGFGKRNKRGQMLIDFCSTNGVVVANSFVKQRKGRKWTWRAPNGRCRKEYDLCIVKSPKIVKTAYAVNRFEFSSDHRMMKIVIKINDFKTRKFYRPQKFETDWRKYAEIVEMNKEQIQNEGVTRKYEKMCEILKDARQAATTTQEKEPRFSKETTELFKTRSSLLNKTDPKSQIELVETNKLLRKYIGRDIEARKFTKYGKAVAARKIHEPTTVSTFYEVLKGNGIATSNPKEIKEAVKEFYEKLYSSTTRVPRKTPQVTEQAPDILPSEIEYNVSRLKRRKAPGHDGINNNMLRNSLSTTMGNLKEVFSFILEQQTIPPTLGDSITTLIPKKGDLRDISNYRPISVLPSTFKLLTRVILGRIQTTLEEQQPPEQAGFRRGYGTNEHIFNVRMLIQKAREYKINLYIVFVDYQKAYDSVEWNSVFNTLEAHGVDQTYVNTLEAIYKEATSKIKIHEETTAVSIKRGVRQGCVLSPLLFNAVLEEVFRNLNWEENSEYGLKVNGERITNLRYADDIALIATNKNTMQKMMDELVERSREVGLRMNKKKTVALTNISSGPNEDLSIQLDGQKVEMVKSFTYLGCDVSFDVTEKEVQRRISCAWGAFTKHRQFLIDRRASPRLKKRVFVACVMPCFLYGCESWSLKLEEKRKLDVAQRRMERAMLGISRIDRIRNDVVAERTRLPRVTEVAWKRKVEWAWKVANTDTRKWSRKIAEWCPLEYKRERGRPVQRWEDEFRERLREYGVTGWNWMQMARNKKKEFYHYMTPARNRD</sequence>
<dbReference type="Proteomes" id="UP000008068">
    <property type="component" value="Unassembled WGS sequence"/>
</dbReference>
<feature type="domain" description="Reverse transcriptase" evidence="1">
    <location>
        <begin position="477"/>
        <end position="750"/>
    </location>
</feature>